<evidence type="ECO:0000256" key="1">
    <source>
        <dbReference type="ARBA" id="ARBA00004651"/>
    </source>
</evidence>
<dbReference type="RefSeq" id="WP_246077200.1">
    <property type="nucleotide sequence ID" value="NZ_SSHJ02000010.1"/>
</dbReference>
<dbReference type="Pfam" id="PF00884">
    <property type="entry name" value="Sulfatase"/>
    <property type="match status" value="1"/>
</dbReference>
<dbReference type="EC" id="2.7.8.-" evidence="8"/>
<evidence type="ECO:0000256" key="4">
    <source>
        <dbReference type="ARBA" id="ARBA00022989"/>
    </source>
</evidence>
<evidence type="ECO:0000256" key="6">
    <source>
        <dbReference type="SAM" id="Phobius"/>
    </source>
</evidence>
<dbReference type="PANTHER" id="PTHR47371">
    <property type="entry name" value="LIPOTEICHOIC ACID SYNTHASE"/>
    <property type="match status" value="1"/>
</dbReference>
<dbReference type="PANTHER" id="PTHR47371:SF3">
    <property type="entry name" value="PHOSPHOGLYCEROL TRANSFERASE I"/>
    <property type="match status" value="1"/>
</dbReference>
<evidence type="ECO:0000313" key="9">
    <source>
        <dbReference type="Proteomes" id="UP001517247"/>
    </source>
</evidence>
<dbReference type="Proteomes" id="UP001517247">
    <property type="component" value="Unassembled WGS sequence"/>
</dbReference>
<dbReference type="PIRSF" id="PIRSF005091">
    <property type="entry name" value="Mmb_sulf_HI1246"/>
    <property type="match status" value="1"/>
</dbReference>
<accession>A0ABW9JAX9</accession>
<proteinExistence type="predicted"/>
<feature type="transmembrane region" description="Helical" evidence="6">
    <location>
        <begin position="30"/>
        <end position="48"/>
    </location>
</feature>
<organism evidence="8 9">
    <name type="scientific">Pedobacter ureilyticus</name>
    <dbReference type="NCBI Taxonomy" id="1393051"/>
    <lineage>
        <taxon>Bacteria</taxon>
        <taxon>Pseudomonadati</taxon>
        <taxon>Bacteroidota</taxon>
        <taxon>Sphingobacteriia</taxon>
        <taxon>Sphingobacteriales</taxon>
        <taxon>Sphingobacteriaceae</taxon>
        <taxon>Pedobacter</taxon>
    </lineage>
</organism>
<keyword evidence="9" id="KW-1185">Reference proteome</keyword>
<dbReference type="GO" id="GO:0016740">
    <property type="term" value="F:transferase activity"/>
    <property type="evidence" value="ECO:0007669"/>
    <property type="project" value="UniProtKB-KW"/>
</dbReference>
<dbReference type="Gene3D" id="3.30.1120.80">
    <property type="match status" value="1"/>
</dbReference>
<feature type="transmembrane region" description="Helical" evidence="6">
    <location>
        <begin position="60"/>
        <end position="80"/>
    </location>
</feature>
<evidence type="ECO:0000256" key="2">
    <source>
        <dbReference type="ARBA" id="ARBA00022475"/>
    </source>
</evidence>
<keyword evidence="4 6" id="KW-1133">Transmembrane helix</keyword>
<evidence type="ECO:0000256" key="5">
    <source>
        <dbReference type="ARBA" id="ARBA00023136"/>
    </source>
</evidence>
<feature type="transmembrane region" description="Helical" evidence="6">
    <location>
        <begin position="144"/>
        <end position="162"/>
    </location>
</feature>
<protein>
    <submittedName>
        <fullName evidence="8">LTA synthase family protein</fullName>
        <ecNumber evidence="8">2.7.8.-</ecNumber>
    </submittedName>
</protein>
<dbReference type="InterPro" id="IPR017850">
    <property type="entry name" value="Alkaline_phosphatase_core_sf"/>
</dbReference>
<keyword evidence="3 6" id="KW-0812">Transmembrane</keyword>
<keyword evidence="5 6" id="KW-0472">Membrane</keyword>
<evidence type="ECO:0000259" key="7">
    <source>
        <dbReference type="Pfam" id="PF00884"/>
    </source>
</evidence>
<feature type="transmembrane region" description="Helical" evidence="6">
    <location>
        <begin position="111"/>
        <end position="132"/>
    </location>
</feature>
<dbReference type="InterPro" id="IPR012160">
    <property type="entry name" value="LtaS-like"/>
</dbReference>
<gene>
    <name evidence="8" type="ORF">E6A44_019145</name>
</gene>
<keyword evidence="2" id="KW-1003">Cell membrane</keyword>
<dbReference type="SUPFAM" id="SSF53649">
    <property type="entry name" value="Alkaline phosphatase-like"/>
    <property type="match status" value="1"/>
</dbReference>
<dbReference type="EMBL" id="SSHJ02000010">
    <property type="protein sequence ID" value="MFN0257709.1"/>
    <property type="molecule type" value="Genomic_DNA"/>
</dbReference>
<dbReference type="InterPro" id="IPR000917">
    <property type="entry name" value="Sulfatase_N"/>
</dbReference>
<dbReference type="CDD" id="cd16015">
    <property type="entry name" value="LTA_synthase"/>
    <property type="match status" value="1"/>
</dbReference>
<sequence>MFIFHIKLRNIPLSQKLAAYYHALRLDFSTAAYISVIPLLVYTFWHFTNREKVNFNWVRIYNAILIVLFSIISVINFNIYREWGSKVNSRAIEFAIRTPNESLASGASSPIFLTLFVLAILLAVGFYLNFILIKREIQFSKTPAWAKFAIAILALSLNFLLIRGASHAPNSQSMAFFSTHQILNHASLNTEWNLASSILASSKAKKNPYLYQDQKLADLEVEKLYKVEKDSTTSILKTTKPNVVIFILESFTADLTKALGNEDGITPTLDTLAKNGVSFSQIYATGNRTDKGLIGSLTGFPTLAVASIVSWPEKMQKIPAISQKLYQNGYQTSFYYGGESEFDNYKAFILGHQYKKLTDRNTFDKKDTNAKWGAYDGLVFDRQLADAKETQQPFFSTILSLTNHEPFELPVKYKFGSADNIQRFKSTAFYTDSCIGSYLSEAKKQPWYKNTLFIFIADHGHLLPKGNHEIYEPQRYHIPLIFYGDVIKDNFKGKVVDKTGSQQDLSATLLAQLKIDSKDFKWSKNLLNPYSKHFAYFSWDNGFGFVKNGHTVTFDNVGKSVLYNNKPEDAKQTNQILNSGKAYIQSAYQHFINL</sequence>
<keyword evidence="8" id="KW-0808">Transferase</keyword>
<feature type="domain" description="Sulfatase N-terminal" evidence="7">
    <location>
        <begin position="241"/>
        <end position="513"/>
    </location>
</feature>
<name>A0ABW9JAX9_9SPHI</name>
<dbReference type="InterPro" id="IPR050448">
    <property type="entry name" value="OpgB/LTA_synthase_biosynth"/>
</dbReference>
<evidence type="ECO:0000256" key="3">
    <source>
        <dbReference type="ARBA" id="ARBA00022692"/>
    </source>
</evidence>
<comment type="caution">
    <text evidence="8">The sequence shown here is derived from an EMBL/GenBank/DDBJ whole genome shotgun (WGS) entry which is preliminary data.</text>
</comment>
<dbReference type="Gene3D" id="3.40.720.10">
    <property type="entry name" value="Alkaline Phosphatase, subunit A"/>
    <property type="match status" value="1"/>
</dbReference>
<reference evidence="8 9" key="1">
    <citation type="submission" date="2024-12" db="EMBL/GenBank/DDBJ databases">
        <authorList>
            <person name="Hu S."/>
        </authorList>
    </citation>
    <scope>NUCLEOTIDE SEQUENCE [LARGE SCALE GENOMIC DNA]</scope>
    <source>
        <strain evidence="8 9">THG-T11</strain>
    </source>
</reference>
<comment type="subcellular location">
    <subcellularLocation>
        <location evidence="1">Cell membrane</location>
        <topology evidence="1">Multi-pass membrane protein</topology>
    </subcellularLocation>
</comment>
<evidence type="ECO:0000313" key="8">
    <source>
        <dbReference type="EMBL" id="MFN0257709.1"/>
    </source>
</evidence>